<keyword evidence="1 6" id="KW-0686">Riboflavin biosynthesis</keyword>
<dbReference type="EC" id="4.1.99.12" evidence="6"/>
<sequence length="226" mass="25050">MSLDEALSSLRRGDFILLHDEGKRENEVDMVIAAEFVTPKHIARMRMDAGGLICMSINHALASSLGLDYMHEILSNSQNFDVDLKKMIIGTAPYGDRPSFSISINHKNTFTGITDKERAFTISEMAKLYKNENSDKKILFNSNFKTPGHVPLLIASEGLLSNRLGHTEMSIYLMKLAGLSPVTAICEMLDSQTFAALSTDKAKKYASDNAIPYFDGAELVKISKEH</sequence>
<dbReference type="SUPFAM" id="SSF55821">
    <property type="entry name" value="YrdC/RibB"/>
    <property type="match status" value="1"/>
</dbReference>
<organism evidence="7 8">
    <name type="scientific">Nitrosotalea devaniterrae</name>
    <dbReference type="NCBI Taxonomy" id="1078905"/>
    <lineage>
        <taxon>Archaea</taxon>
        <taxon>Nitrososphaerota</taxon>
        <taxon>Nitrososphaeria</taxon>
        <taxon>Nitrosotaleales</taxon>
        <taxon>Nitrosotaleaceae</taxon>
        <taxon>Nitrosotalea</taxon>
    </lineage>
</organism>
<evidence type="ECO:0000256" key="5">
    <source>
        <dbReference type="ARBA" id="ARBA00023239"/>
    </source>
</evidence>
<evidence type="ECO:0000313" key="7">
    <source>
        <dbReference type="EMBL" id="CUR52732.1"/>
    </source>
</evidence>
<keyword evidence="8" id="KW-1185">Reference proteome</keyword>
<keyword evidence="2 6" id="KW-0479">Metal-binding</keyword>
<dbReference type="PANTHER" id="PTHR21327:SF46">
    <property type="entry name" value="3,4-DIHYDROXY-2-BUTANONE 4-PHOSPHATE SYNTHASE"/>
    <property type="match status" value="1"/>
</dbReference>
<keyword evidence="3 6" id="KW-0460">Magnesium</keyword>
<comment type="cofactor">
    <cofactor evidence="6">
        <name>Mg(2+)</name>
        <dbReference type="ChEBI" id="CHEBI:18420"/>
    </cofactor>
    <cofactor evidence="6">
        <name>Mn(2+)</name>
        <dbReference type="ChEBI" id="CHEBI:29035"/>
    </cofactor>
    <text evidence="6">Binds 2 divalent metal cations per subunit. Magnesium or manganese.</text>
</comment>
<evidence type="ECO:0000256" key="3">
    <source>
        <dbReference type="ARBA" id="ARBA00022842"/>
    </source>
</evidence>
<evidence type="ECO:0000256" key="2">
    <source>
        <dbReference type="ARBA" id="ARBA00022723"/>
    </source>
</evidence>
<keyword evidence="4 6" id="KW-0464">Manganese</keyword>
<dbReference type="PANTHER" id="PTHR21327">
    <property type="entry name" value="GTP CYCLOHYDROLASE II-RELATED"/>
    <property type="match status" value="1"/>
</dbReference>
<dbReference type="AlphaFoldDB" id="A0A128A5X2"/>
<gene>
    <name evidence="7" type="primary">ribB</name>
    <name evidence="7" type="ORF">NDEV_1970</name>
</gene>
<evidence type="ECO:0000256" key="1">
    <source>
        <dbReference type="ARBA" id="ARBA00022619"/>
    </source>
</evidence>
<dbReference type="Pfam" id="PF00926">
    <property type="entry name" value="DHBP_synthase"/>
    <property type="match status" value="1"/>
</dbReference>
<protein>
    <recommendedName>
        <fullName evidence="6">3,4-dihydroxy-2-butanone 4-phosphate synthase</fullName>
        <shortName evidence="6">DHBP synthase</shortName>
        <ecNumber evidence="6">4.1.99.12</ecNumber>
    </recommendedName>
</protein>
<evidence type="ECO:0000256" key="6">
    <source>
        <dbReference type="RuleBase" id="RU003843"/>
    </source>
</evidence>
<accession>A0A128A5X2</accession>
<keyword evidence="5 6" id="KW-0456">Lyase</keyword>
<dbReference type="EMBL" id="LN890280">
    <property type="protein sequence ID" value="CUR52732.1"/>
    <property type="molecule type" value="Genomic_DNA"/>
</dbReference>
<dbReference type="InterPro" id="IPR000422">
    <property type="entry name" value="DHBP_synthase_RibB"/>
</dbReference>
<comment type="catalytic activity">
    <reaction evidence="6">
        <text>D-ribulose 5-phosphate = (2S)-2-hydroxy-3-oxobutyl phosphate + formate + H(+)</text>
        <dbReference type="Rhea" id="RHEA:18457"/>
        <dbReference type="ChEBI" id="CHEBI:15378"/>
        <dbReference type="ChEBI" id="CHEBI:15740"/>
        <dbReference type="ChEBI" id="CHEBI:58121"/>
        <dbReference type="ChEBI" id="CHEBI:58830"/>
        <dbReference type="EC" id="4.1.99.12"/>
    </reaction>
</comment>
<dbReference type="GO" id="GO:0008686">
    <property type="term" value="F:3,4-dihydroxy-2-butanone-4-phosphate synthase activity"/>
    <property type="evidence" value="ECO:0007669"/>
    <property type="project" value="UniProtKB-EC"/>
</dbReference>
<evidence type="ECO:0000313" key="8">
    <source>
        <dbReference type="Proteomes" id="UP000196239"/>
    </source>
</evidence>
<dbReference type="KEGG" id="ndv:NDEV_1970"/>
<evidence type="ECO:0000256" key="4">
    <source>
        <dbReference type="ARBA" id="ARBA00023211"/>
    </source>
</evidence>
<name>A0A128A5X2_9ARCH</name>
<comment type="pathway">
    <text evidence="6">Cofactor biosynthesis; riboflavin biosynthesis; 2-hydroxy-3-oxobutyl phosphate from D-ribulose 5-phosphate: step 1/1.</text>
</comment>
<dbReference type="InterPro" id="IPR017945">
    <property type="entry name" value="DHBP_synth_RibB-like_a/b_dom"/>
</dbReference>
<dbReference type="GO" id="GO:0005829">
    <property type="term" value="C:cytosol"/>
    <property type="evidence" value="ECO:0007669"/>
    <property type="project" value="TreeGrafter"/>
</dbReference>
<dbReference type="Proteomes" id="UP000196239">
    <property type="component" value="Chromosome 1"/>
</dbReference>
<comment type="function">
    <text evidence="6">Catalyzes the conversion of D-ribulose 5-phosphate to formate and 3,4-dihydroxy-2-butanone 4-phosphate.</text>
</comment>
<dbReference type="GO" id="GO:0046872">
    <property type="term" value="F:metal ion binding"/>
    <property type="evidence" value="ECO:0007669"/>
    <property type="project" value="UniProtKB-KW"/>
</dbReference>
<comment type="similarity">
    <text evidence="6">Belongs to the DHBP synthase family.</text>
</comment>
<dbReference type="UniPathway" id="UPA00275">
    <property type="reaction ID" value="UER00399"/>
</dbReference>
<comment type="subunit">
    <text evidence="6">Homodimer.</text>
</comment>
<dbReference type="Gene3D" id="3.90.870.10">
    <property type="entry name" value="DHBP synthase"/>
    <property type="match status" value="1"/>
</dbReference>
<proteinExistence type="inferred from homology"/>
<dbReference type="GO" id="GO:0009231">
    <property type="term" value="P:riboflavin biosynthetic process"/>
    <property type="evidence" value="ECO:0007669"/>
    <property type="project" value="UniProtKB-UniPathway"/>
</dbReference>
<dbReference type="NCBIfam" id="TIGR00506">
    <property type="entry name" value="ribB"/>
    <property type="match status" value="1"/>
</dbReference>
<reference evidence="8" key="1">
    <citation type="submission" date="2015-10" db="EMBL/GenBank/DDBJ databases">
        <authorList>
            <person name="Lehtovirta-Morley L.E."/>
            <person name="Vieille C."/>
        </authorList>
    </citation>
    <scope>NUCLEOTIDE SEQUENCE [LARGE SCALE GENOMIC DNA]</scope>
</reference>